<evidence type="ECO:0000313" key="1">
    <source>
        <dbReference type="EMBL" id="CAD2180648.1"/>
    </source>
</evidence>
<dbReference type="PANTHER" id="PTHR33395:SF22">
    <property type="entry name" value="REVERSE TRANSCRIPTASE DOMAIN-CONTAINING PROTEIN"/>
    <property type="match status" value="1"/>
</dbReference>
<dbReference type="GO" id="GO:0031012">
    <property type="term" value="C:extracellular matrix"/>
    <property type="evidence" value="ECO:0007669"/>
    <property type="project" value="TreeGrafter"/>
</dbReference>
<accession>A0A6V7W1Z3</accession>
<proteinExistence type="predicted"/>
<dbReference type="AlphaFoldDB" id="A0A6V7W1Z3"/>
<gene>
    <name evidence="1" type="ORF">MENT_LOCUS32739</name>
</gene>
<dbReference type="GO" id="GO:0007508">
    <property type="term" value="P:larval heart development"/>
    <property type="evidence" value="ECO:0007669"/>
    <property type="project" value="TreeGrafter"/>
</dbReference>
<dbReference type="Proteomes" id="UP000580250">
    <property type="component" value="Unassembled WGS sequence"/>
</dbReference>
<dbReference type="OrthoDB" id="7763606at2759"/>
<protein>
    <submittedName>
        <fullName evidence="1">Uncharacterized protein</fullName>
    </submittedName>
</protein>
<name>A0A6V7W1Z3_MELEN</name>
<organism evidence="1 2">
    <name type="scientific">Meloidogyne enterolobii</name>
    <name type="common">Root-knot nematode worm</name>
    <name type="synonym">Meloidogyne mayaguensis</name>
    <dbReference type="NCBI Taxonomy" id="390850"/>
    <lineage>
        <taxon>Eukaryota</taxon>
        <taxon>Metazoa</taxon>
        <taxon>Ecdysozoa</taxon>
        <taxon>Nematoda</taxon>
        <taxon>Chromadorea</taxon>
        <taxon>Rhabditida</taxon>
        <taxon>Tylenchina</taxon>
        <taxon>Tylenchomorpha</taxon>
        <taxon>Tylenchoidea</taxon>
        <taxon>Meloidogynidae</taxon>
        <taxon>Meloidogyninae</taxon>
        <taxon>Meloidogyne</taxon>
    </lineage>
</organism>
<dbReference type="GO" id="GO:0061343">
    <property type="term" value="P:cell adhesion involved in heart morphogenesis"/>
    <property type="evidence" value="ECO:0007669"/>
    <property type="project" value="TreeGrafter"/>
</dbReference>
<evidence type="ECO:0000313" key="2">
    <source>
        <dbReference type="Proteomes" id="UP000580250"/>
    </source>
</evidence>
<dbReference type="PANTHER" id="PTHR33395">
    <property type="entry name" value="TRANSCRIPTASE, PUTATIVE-RELATED-RELATED"/>
    <property type="match status" value="1"/>
</dbReference>
<comment type="caution">
    <text evidence="1">The sequence shown here is derived from an EMBL/GenBank/DDBJ whole genome shotgun (WGS) entry which is preliminary data.</text>
</comment>
<dbReference type="PRINTS" id="PR01345">
    <property type="entry name" value="CERVTRCPTASE"/>
</dbReference>
<sequence>MPGINWNNKHSNTLFEAQFLEFSELLDFKQYIQEPTHIKGSTLDLLLSNSNNLICNHQIRPSFSTSDHFLIYFKLNIRRPSPEKILVRDITVQNLNKIKPLILLTLDNIHMYYKVAEKENFLCNTINEIITNNIPTKSINSRHKLTYPKYIRKAINDKFTLFRKLNQLSKTDDTNRIEYNRSCKRVKYLIRNYQNIRNNRIMNNHSLLRKYIRNNTKPIFTIPILLHENRYIANNKDKCQIFGQYFSQLFQNVPTWDCPKIDFHNKKELNDIDFDIINVVTELTALPNKNSSFENISYKILKTYKDILAPDLCEIFRDSLDSGEVPCQWKRSYIVPVYKKGEKSDCTNYRPISLTSPICRIFEKILTKEILNFMINNKLISNYQHGFMPNRCTTTQLIYTMEKWNESECHALQNAVNNLVDWNTIWGLNVSLDKTVIFHIGNKNPKFNYYVNNNELPKADIVKDLGVITNNKLTFEEHINHVRNISMLRSVQLLRNIKSTNPKIWGNYFKMYVLPLLEYASPVWNPSLKKSIKYIERVQKFYTRMALRNCKILRKISYDRRLDMLNLEPLYLRRFKIDLITLYKIVFRHTNINPLELFTFNQRPSRKHSYIINIPHKTSKTHNSFTNRIIKIWNSLPKEALNNSTITSFKLWLINNLKNVLSKHITL</sequence>
<reference evidence="1 2" key="1">
    <citation type="submission" date="2020-08" db="EMBL/GenBank/DDBJ databases">
        <authorList>
            <person name="Koutsovoulos G."/>
            <person name="Danchin GJ E."/>
        </authorList>
    </citation>
    <scope>NUCLEOTIDE SEQUENCE [LARGE SCALE GENOMIC DNA]</scope>
</reference>
<dbReference type="EMBL" id="CAJEWN010000376">
    <property type="protein sequence ID" value="CAD2180648.1"/>
    <property type="molecule type" value="Genomic_DNA"/>
</dbReference>